<dbReference type="SUPFAM" id="SSF63817">
    <property type="entry name" value="Sortase"/>
    <property type="match status" value="1"/>
</dbReference>
<keyword evidence="1" id="KW-1133">Transmembrane helix</keyword>
<evidence type="ECO:0000313" key="3">
    <source>
        <dbReference type="Proteomes" id="UP000198970"/>
    </source>
</evidence>
<organism evidence="2 3">
    <name type="scientific">Lacrimispora sphenoides JCM 1415</name>
    <dbReference type="NCBI Taxonomy" id="1297793"/>
    <lineage>
        <taxon>Bacteria</taxon>
        <taxon>Bacillati</taxon>
        <taxon>Bacillota</taxon>
        <taxon>Clostridia</taxon>
        <taxon>Lachnospirales</taxon>
        <taxon>Lachnospiraceae</taxon>
        <taxon>Lacrimispora</taxon>
    </lineage>
</organism>
<accession>A0ABY1CBV1</accession>
<dbReference type="RefSeq" id="WP_054790312.1">
    <property type="nucleotide sequence ID" value="NZ_LT630003.1"/>
</dbReference>
<reference evidence="2 3" key="1">
    <citation type="submission" date="2016-10" db="EMBL/GenBank/DDBJ databases">
        <authorList>
            <person name="Varghese N."/>
            <person name="Submissions S."/>
        </authorList>
    </citation>
    <scope>NUCLEOTIDE SEQUENCE [LARGE SCALE GENOMIC DNA]</scope>
    <source>
        <strain evidence="2 3">ATCC 19403</strain>
    </source>
</reference>
<dbReference type="InterPro" id="IPR009835">
    <property type="entry name" value="SrtB"/>
</dbReference>
<sequence>MCKRQKIIITAVWLLLIGSICVIVFSGYKLKESLQIYAEGDQSYENLKERVRRQESSSSSDYIEVYEPGAEPAKDIPTVSIDFEALKKINSDAAAWLYCPDTVIDYPVMRAHDYDWYLHHLPDGTYNANGTLFLDYNCPEDFSGSLSIIYGHHMKSGGMFGTLTEYKAQDYYEQHPNLYLYTEQGNYRIDLKYGCVISAGEWRSRAFMYEVNRKALLSYASSKTTFESSAVYTDRDRFLVLSTCSYEFDDARYVVIGILRPEYGD</sequence>
<dbReference type="Gene3D" id="2.40.260.10">
    <property type="entry name" value="Sortase"/>
    <property type="match status" value="1"/>
</dbReference>
<keyword evidence="1" id="KW-0472">Membrane</keyword>
<keyword evidence="1" id="KW-0812">Transmembrane</keyword>
<protein>
    <submittedName>
        <fullName evidence="2">Sortase B</fullName>
    </submittedName>
</protein>
<proteinExistence type="predicted"/>
<dbReference type="CDD" id="cd05826">
    <property type="entry name" value="Sortase_B"/>
    <property type="match status" value="1"/>
</dbReference>
<name>A0ABY1CBV1_9FIRM</name>
<dbReference type="Proteomes" id="UP000198970">
    <property type="component" value="Chromosome I"/>
</dbReference>
<dbReference type="EMBL" id="LT630003">
    <property type="protein sequence ID" value="SET88214.1"/>
    <property type="molecule type" value="Genomic_DNA"/>
</dbReference>
<evidence type="ECO:0000256" key="1">
    <source>
        <dbReference type="SAM" id="Phobius"/>
    </source>
</evidence>
<dbReference type="InterPro" id="IPR023365">
    <property type="entry name" value="Sortase_dom-sf"/>
</dbReference>
<feature type="transmembrane region" description="Helical" evidence="1">
    <location>
        <begin position="7"/>
        <end position="28"/>
    </location>
</feature>
<keyword evidence="3" id="KW-1185">Reference proteome</keyword>
<evidence type="ECO:0000313" key="2">
    <source>
        <dbReference type="EMBL" id="SET88214.1"/>
    </source>
</evidence>
<gene>
    <name evidence="2" type="ORF">SAMN02745906_2688</name>
</gene>